<dbReference type="InterPro" id="IPR036429">
    <property type="entry name" value="SpoA-like_sf"/>
</dbReference>
<keyword evidence="3" id="KW-0966">Cell projection</keyword>
<comment type="similarity">
    <text evidence="1">Belongs to the FliN/MopA/SpaO family.</text>
</comment>
<organism evidence="3 4">
    <name type="scientific">Terriglobus albidus</name>
    <dbReference type="NCBI Taxonomy" id="1592106"/>
    <lineage>
        <taxon>Bacteria</taxon>
        <taxon>Pseudomonadati</taxon>
        <taxon>Acidobacteriota</taxon>
        <taxon>Terriglobia</taxon>
        <taxon>Terriglobales</taxon>
        <taxon>Acidobacteriaceae</taxon>
        <taxon>Terriglobus</taxon>
    </lineage>
</organism>
<dbReference type="AlphaFoldDB" id="A0A5B9EDZ3"/>
<dbReference type="PRINTS" id="PR00956">
    <property type="entry name" value="FLGMOTORFLIN"/>
</dbReference>
<keyword evidence="3" id="KW-0282">Flagellum</keyword>
<dbReference type="Pfam" id="PF01052">
    <property type="entry name" value="FliMN_C"/>
    <property type="match status" value="1"/>
</dbReference>
<dbReference type="OrthoDB" id="9773459at2"/>
<dbReference type="SUPFAM" id="SSF101801">
    <property type="entry name" value="Surface presentation of antigens (SPOA)"/>
    <property type="match status" value="1"/>
</dbReference>
<evidence type="ECO:0000313" key="4">
    <source>
        <dbReference type="Proteomes" id="UP000321820"/>
    </source>
</evidence>
<dbReference type="KEGG" id="talb:FTW19_15850"/>
<keyword evidence="3" id="KW-0969">Cilium</keyword>
<reference evidence="3 4" key="1">
    <citation type="submission" date="2019-08" db="EMBL/GenBank/DDBJ databases">
        <title>Complete genome sequence of Terriglobus albidus strain ORNL.</title>
        <authorList>
            <person name="Podar M."/>
        </authorList>
    </citation>
    <scope>NUCLEOTIDE SEQUENCE [LARGE SCALE GENOMIC DNA]</scope>
    <source>
        <strain evidence="3 4">ORNL</strain>
    </source>
</reference>
<keyword evidence="4" id="KW-1185">Reference proteome</keyword>
<dbReference type="Proteomes" id="UP000321820">
    <property type="component" value="Chromosome"/>
</dbReference>
<feature type="domain" description="Flagellar motor switch protein FliN-like C-terminal" evidence="2">
    <location>
        <begin position="5"/>
        <end position="73"/>
    </location>
</feature>
<evidence type="ECO:0000259" key="2">
    <source>
        <dbReference type="Pfam" id="PF01052"/>
    </source>
</evidence>
<dbReference type="GO" id="GO:0071973">
    <property type="term" value="P:bacterial-type flagellum-dependent cell motility"/>
    <property type="evidence" value="ECO:0007669"/>
    <property type="project" value="InterPro"/>
</dbReference>
<gene>
    <name evidence="3" type="ORF">FTW19_15850</name>
</gene>
<sequence>MPELLEGLRFDAVLRLGSRELTLGDAVRLQSGAGLRLDRQIDEMVELVVSGRVVARGEIVIVNGNYAFEVTEVAPEQTRKESVEWPTSIQ</sequence>
<dbReference type="InterPro" id="IPR001172">
    <property type="entry name" value="FliN_T3SS_HrcQb"/>
</dbReference>
<dbReference type="Gene3D" id="2.30.330.10">
    <property type="entry name" value="SpoA-like"/>
    <property type="match status" value="1"/>
</dbReference>
<name>A0A5B9EDZ3_9BACT</name>
<evidence type="ECO:0000313" key="3">
    <source>
        <dbReference type="EMBL" id="QEE29335.1"/>
    </source>
</evidence>
<accession>A0A5B9EDZ3</accession>
<dbReference type="GO" id="GO:0006935">
    <property type="term" value="P:chemotaxis"/>
    <property type="evidence" value="ECO:0007669"/>
    <property type="project" value="InterPro"/>
</dbReference>
<dbReference type="InterPro" id="IPR001543">
    <property type="entry name" value="FliN-like_C"/>
</dbReference>
<evidence type="ECO:0000256" key="1">
    <source>
        <dbReference type="ARBA" id="ARBA00009226"/>
    </source>
</evidence>
<proteinExistence type="inferred from homology"/>
<dbReference type="GO" id="GO:0003774">
    <property type="term" value="F:cytoskeletal motor activity"/>
    <property type="evidence" value="ECO:0007669"/>
    <property type="project" value="InterPro"/>
</dbReference>
<protein>
    <submittedName>
        <fullName evidence="3">FliM/FliN family flagellar motor switch protein</fullName>
    </submittedName>
</protein>
<dbReference type="RefSeq" id="WP_147648528.1">
    <property type="nucleotide sequence ID" value="NZ_CP042806.1"/>
</dbReference>
<dbReference type="EMBL" id="CP042806">
    <property type="protein sequence ID" value="QEE29335.1"/>
    <property type="molecule type" value="Genomic_DNA"/>
</dbReference>
<dbReference type="GO" id="GO:0009425">
    <property type="term" value="C:bacterial-type flagellum basal body"/>
    <property type="evidence" value="ECO:0007669"/>
    <property type="project" value="InterPro"/>
</dbReference>